<reference evidence="4" key="1">
    <citation type="journal article" date="2021" name="Microorganisms">
        <title>Acidisoma silvae sp. nov. and Acidisomacellulosilytica sp. nov., Two Acidophilic Bacteria Isolated from Decaying Wood, Hydrolyzing Cellulose and Producing Poly-3-hydroxybutyrate.</title>
        <authorList>
            <person name="Mieszkin S."/>
            <person name="Pouder E."/>
            <person name="Uroz S."/>
            <person name="Simon-Colin C."/>
            <person name="Alain K."/>
        </authorList>
    </citation>
    <scope>NUCLEOTIDE SEQUENCE</scope>
    <source>
        <strain evidence="4">HW T2.11</strain>
    </source>
</reference>
<reference evidence="4" key="2">
    <citation type="submission" date="2021-01" db="EMBL/GenBank/DDBJ databases">
        <authorList>
            <person name="Mieszkin S."/>
            <person name="Pouder E."/>
            <person name="Alain K."/>
        </authorList>
    </citation>
    <scope>NUCLEOTIDE SEQUENCE</scope>
    <source>
        <strain evidence="4">HW T2.11</strain>
    </source>
</reference>
<gene>
    <name evidence="4" type="ORF">ASILVAE211_09815</name>
</gene>
<evidence type="ECO:0000313" key="4">
    <source>
        <dbReference type="EMBL" id="MCB8875476.1"/>
    </source>
</evidence>
<dbReference type="Proteomes" id="UP000708298">
    <property type="component" value="Unassembled WGS sequence"/>
</dbReference>
<dbReference type="CDD" id="cd06223">
    <property type="entry name" value="PRTases_typeI"/>
    <property type="match status" value="1"/>
</dbReference>
<dbReference type="AlphaFoldDB" id="A0A964DYS6"/>
<evidence type="ECO:0000259" key="3">
    <source>
        <dbReference type="Pfam" id="PF18912"/>
    </source>
</evidence>
<sequence>MWDRLHWLSQGLRRSAGIVLDGLMPPCCPGCGAPVHGIQGLCATCFAALTFISAPYCARCGLPFALPNAASPASACPACQTRPPVFQRGRAAFVYDEAAQRLILPFKHSDRTELAPLLGRLMARAASPLLAEADLILPVPLHRSRLAARRYNQAALLALDLARRAGKPCAVDALLRRRATVPLGNLSAAGRHREVDMAFAIRTAMRQRLQGQRLLIVDDVMTSGATLNACAKLLLLAGAAGVDALVAARVPDPRLREDWQIGHALAEAGEPGKSHHRTHE</sequence>
<dbReference type="Pfam" id="PF18912">
    <property type="entry name" value="DZR_2"/>
    <property type="match status" value="1"/>
</dbReference>
<feature type="domain" description="Phosphoribosyltransferase" evidence="2">
    <location>
        <begin position="180"/>
        <end position="257"/>
    </location>
</feature>
<dbReference type="EMBL" id="JAESVB010000003">
    <property type="protein sequence ID" value="MCB8875476.1"/>
    <property type="molecule type" value="Genomic_DNA"/>
</dbReference>
<dbReference type="InterPro" id="IPR044005">
    <property type="entry name" value="DZR_2"/>
</dbReference>
<comment type="caution">
    <text evidence="4">The sequence shown here is derived from an EMBL/GenBank/DDBJ whole genome shotgun (WGS) entry which is preliminary data.</text>
</comment>
<dbReference type="InterPro" id="IPR000836">
    <property type="entry name" value="PRTase_dom"/>
</dbReference>
<dbReference type="Gene3D" id="3.40.50.2020">
    <property type="match status" value="1"/>
</dbReference>
<feature type="domain" description="Double zinc ribbon" evidence="3">
    <location>
        <begin position="19"/>
        <end position="80"/>
    </location>
</feature>
<evidence type="ECO:0000259" key="2">
    <source>
        <dbReference type="Pfam" id="PF00156"/>
    </source>
</evidence>
<evidence type="ECO:0000313" key="5">
    <source>
        <dbReference type="Proteomes" id="UP000708298"/>
    </source>
</evidence>
<dbReference type="PANTHER" id="PTHR47505:SF1">
    <property type="entry name" value="DNA UTILIZATION PROTEIN YHGH"/>
    <property type="match status" value="1"/>
</dbReference>
<dbReference type="SUPFAM" id="SSF53271">
    <property type="entry name" value="PRTase-like"/>
    <property type="match status" value="1"/>
</dbReference>
<keyword evidence="5" id="KW-1185">Reference proteome</keyword>
<name>A0A964DYS6_9PROT</name>
<proteinExistence type="inferred from homology"/>
<protein>
    <submittedName>
        <fullName evidence="4">ComF family protein</fullName>
    </submittedName>
</protein>
<dbReference type="PANTHER" id="PTHR47505">
    <property type="entry name" value="DNA UTILIZATION PROTEIN YHGH"/>
    <property type="match status" value="1"/>
</dbReference>
<accession>A0A964DYS6</accession>
<dbReference type="Pfam" id="PF00156">
    <property type="entry name" value="Pribosyltran"/>
    <property type="match status" value="1"/>
</dbReference>
<comment type="similarity">
    <text evidence="1">Belongs to the ComF/GntX family.</text>
</comment>
<evidence type="ECO:0000256" key="1">
    <source>
        <dbReference type="ARBA" id="ARBA00008007"/>
    </source>
</evidence>
<organism evidence="4 5">
    <name type="scientific">Acidisoma silvae</name>
    <dbReference type="NCBI Taxonomy" id="2802396"/>
    <lineage>
        <taxon>Bacteria</taxon>
        <taxon>Pseudomonadati</taxon>
        <taxon>Pseudomonadota</taxon>
        <taxon>Alphaproteobacteria</taxon>
        <taxon>Acetobacterales</taxon>
        <taxon>Acidocellaceae</taxon>
        <taxon>Acidisoma</taxon>
    </lineage>
</organism>
<dbReference type="InterPro" id="IPR029057">
    <property type="entry name" value="PRTase-like"/>
</dbReference>
<dbReference type="InterPro" id="IPR051910">
    <property type="entry name" value="ComF/GntX_DNA_util-trans"/>
</dbReference>
<dbReference type="RefSeq" id="WP_227321123.1">
    <property type="nucleotide sequence ID" value="NZ_JAESVB010000003.1"/>
</dbReference>